<dbReference type="Proteomes" id="UP001059597">
    <property type="component" value="Chromosome"/>
</dbReference>
<accession>A0ABN6R8P6</accession>
<evidence type="ECO:0000256" key="1">
    <source>
        <dbReference type="SAM" id="MobiDB-lite"/>
    </source>
</evidence>
<dbReference type="EMBL" id="AP026073">
    <property type="protein sequence ID" value="BDM73965.1"/>
    <property type="molecule type" value="Genomic_DNA"/>
</dbReference>
<name>A0ABN6R8P6_STRNI</name>
<reference evidence="2" key="1">
    <citation type="submission" date="2022-06" db="EMBL/GenBank/DDBJ databases">
        <title>Complete genome sequence of Streptomyces nigrescens HEK616.</title>
        <authorList>
            <person name="Asamizu S."/>
            <person name="Onaka H."/>
        </authorList>
    </citation>
    <scope>NUCLEOTIDE SEQUENCE</scope>
    <source>
        <strain evidence="2">HEK616</strain>
    </source>
</reference>
<keyword evidence="3" id="KW-1185">Reference proteome</keyword>
<evidence type="ECO:0000313" key="3">
    <source>
        <dbReference type="Proteomes" id="UP001059597"/>
    </source>
</evidence>
<gene>
    <name evidence="2" type="ORF">HEK616_74520</name>
</gene>
<proteinExistence type="predicted"/>
<protein>
    <submittedName>
        <fullName evidence="2">Uncharacterized protein</fullName>
    </submittedName>
</protein>
<feature type="region of interest" description="Disordered" evidence="1">
    <location>
        <begin position="1"/>
        <end position="93"/>
    </location>
</feature>
<evidence type="ECO:0000313" key="2">
    <source>
        <dbReference type="EMBL" id="BDM73965.1"/>
    </source>
</evidence>
<sequence length="93" mass="9443">MDRRTKSGGPAPHPKHKRPPPGATANKPRGGTANYVRGAAKRNGETNRGGTDGYVRGAAKRATASEPRGAADGYVGGQPSASGPVRVVAGRGR</sequence>
<organism evidence="2 3">
    <name type="scientific">Streptomyces nigrescens</name>
    <dbReference type="NCBI Taxonomy" id="1920"/>
    <lineage>
        <taxon>Bacteria</taxon>
        <taxon>Bacillati</taxon>
        <taxon>Actinomycetota</taxon>
        <taxon>Actinomycetes</taxon>
        <taxon>Kitasatosporales</taxon>
        <taxon>Streptomycetaceae</taxon>
        <taxon>Streptomyces</taxon>
    </lineage>
</organism>